<keyword evidence="2" id="KW-0805">Transcription regulation</keyword>
<evidence type="ECO:0000256" key="2">
    <source>
        <dbReference type="ARBA" id="ARBA00023015"/>
    </source>
</evidence>
<dbReference type="EMBL" id="SNVJ01000010">
    <property type="protein sequence ID" value="MXP64291.1"/>
    <property type="molecule type" value="Genomic_DNA"/>
</dbReference>
<dbReference type="Gene3D" id="1.10.10.10">
    <property type="entry name" value="Winged helix-like DNA-binding domain superfamily/Winged helix DNA-binding domain"/>
    <property type="match status" value="1"/>
</dbReference>
<dbReference type="InterPro" id="IPR000847">
    <property type="entry name" value="LysR_HTH_N"/>
</dbReference>
<accession>A0A845BAU6</accession>
<dbReference type="SUPFAM" id="SSF46785">
    <property type="entry name" value="Winged helix' DNA-binding domain"/>
    <property type="match status" value="1"/>
</dbReference>
<dbReference type="InterPro" id="IPR036388">
    <property type="entry name" value="WH-like_DNA-bd_sf"/>
</dbReference>
<dbReference type="GO" id="GO:0003700">
    <property type="term" value="F:DNA-binding transcription factor activity"/>
    <property type="evidence" value="ECO:0007669"/>
    <property type="project" value="InterPro"/>
</dbReference>
<dbReference type="PANTHER" id="PTHR30126">
    <property type="entry name" value="HTH-TYPE TRANSCRIPTIONAL REGULATOR"/>
    <property type="match status" value="1"/>
</dbReference>
<dbReference type="SUPFAM" id="SSF53850">
    <property type="entry name" value="Periplasmic binding protein-like II"/>
    <property type="match status" value="1"/>
</dbReference>
<evidence type="ECO:0000313" key="7">
    <source>
        <dbReference type="Proteomes" id="UP000460715"/>
    </source>
</evidence>
<dbReference type="InterPro" id="IPR036390">
    <property type="entry name" value="WH_DNA-bd_sf"/>
</dbReference>
<comment type="similarity">
    <text evidence="1">Belongs to the LysR transcriptional regulatory family.</text>
</comment>
<proteinExistence type="inferred from homology"/>
<keyword evidence="3" id="KW-0238">DNA-binding</keyword>
<keyword evidence="7" id="KW-1185">Reference proteome</keyword>
<dbReference type="FunFam" id="1.10.10.10:FF:000001">
    <property type="entry name" value="LysR family transcriptional regulator"/>
    <property type="match status" value="1"/>
</dbReference>
<dbReference type="GO" id="GO:0000976">
    <property type="term" value="F:transcription cis-regulatory region binding"/>
    <property type="evidence" value="ECO:0007669"/>
    <property type="project" value="TreeGrafter"/>
</dbReference>
<dbReference type="InterPro" id="IPR005119">
    <property type="entry name" value="LysR_subst-bd"/>
</dbReference>
<sequence>MEFRSLEVFHAVATLRSFARAADTLRMTQSAVSQRIASLEAELGERLLERSSRGALLTPKGEILLHHAERLLKARAELIQAIAAPQPESRLIRLGVAETIAQTWLPSFIGSVNARYSFVTFEIEVDVSANLRSRVVRQEIDLAFLLGKAIEPGITSIDLCSYPLRFVASAALPFPERPVPLEALGRHALISFPKSTVPYRNLQEMFQERSLKVPQIHASSSVSTIIKMTLDRIGICVIAPILIRQELQDGRLVVLETDIVLPTLDFTASFGTVAGGPLMASVAQIAWQTAQQWA</sequence>
<reference evidence="6 7" key="1">
    <citation type="submission" date="2019-03" db="EMBL/GenBank/DDBJ databases">
        <title>Roseomonas sp. a novel Roseomonas species isolated from Sea whip Gorgonian.</title>
        <authorList>
            <person name="Li F."/>
            <person name="Pan X."/>
            <person name="Huang S."/>
            <person name="Li Z."/>
            <person name="Meng B."/>
        </authorList>
    </citation>
    <scope>NUCLEOTIDE SEQUENCE [LARGE SCALE GENOMIC DNA]</scope>
    <source>
        <strain evidence="6 7">M0104</strain>
    </source>
</reference>
<dbReference type="PRINTS" id="PR00039">
    <property type="entry name" value="HTHLYSR"/>
</dbReference>
<feature type="domain" description="HTH lysR-type" evidence="5">
    <location>
        <begin position="1"/>
        <end position="58"/>
    </location>
</feature>
<evidence type="ECO:0000256" key="4">
    <source>
        <dbReference type="ARBA" id="ARBA00023163"/>
    </source>
</evidence>
<dbReference type="CDD" id="cd05466">
    <property type="entry name" value="PBP2_LTTR_substrate"/>
    <property type="match status" value="1"/>
</dbReference>
<dbReference type="RefSeq" id="WP_160937415.1">
    <property type="nucleotide sequence ID" value="NZ_SNVJ01000010.1"/>
</dbReference>
<name>A0A845BAU6_9PROT</name>
<evidence type="ECO:0000313" key="6">
    <source>
        <dbReference type="EMBL" id="MXP64291.1"/>
    </source>
</evidence>
<evidence type="ECO:0000256" key="3">
    <source>
        <dbReference type="ARBA" id="ARBA00023125"/>
    </source>
</evidence>
<dbReference type="Gene3D" id="3.40.190.290">
    <property type="match status" value="1"/>
</dbReference>
<dbReference type="AlphaFoldDB" id="A0A845BAU6"/>
<dbReference type="PROSITE" id="PS50931">
    <property type="entry name" value="HTH_LYSR"/>
    <property type="match status" value="1"/>
</dbReference>
<dbReference type="PANTHER" id="PTHR30126:SF77">
    <property type="entry name" value="TRANSCRIPTIONAL REGULATORY PROTEIN"/>
    <property type="match status" value="1"/>
</dbReference>
<dbReference type="Pfam" id="PF03466">
    <property type="entry name" value="LysR_substrate"/>
    <property type="match status" value="1"/>
</dbReference>
<keyword evidence="4" id="KW-0804">Transcription</keyword>
<dbReference type="OrthoDB" id="9791253at2"/>
<evidence type="ECO:0000256" key="1">
    <source>
        <dbReference type="ARBA" id="ARBA00009437"/>
    </source>
</evidence>
<organism evidence="6 7">
    <name type="scientific">Teichococcus coralli</name>
    <dbReference type="NCBI Taxonomy" id="2545983"/>
    <lineage>
        <taxon>Bacteria</taxon>
        <taxon>Pseudomonadati</taxon>
        <taxon>Pseudomonadota</taxon>
        <taxon>Alphaproteobacteria</taxon>
        <taxon>Acetobacterales</taxon>
        <taxon>Roseomonadaceae</taxon>
        <taxon>Roseomonas</taxon>
    </lineage>
</organism>
<gene>
    <name evidence="6" type="ORF">E0493_13145</name>
</gene>
<dbReference type="Proteomes" id="UP000460715">
    <property type="component" value="Unassembled WGS sequence"/>
</dbReference>
<dbReference type="Pfam" id="PF00126">
    <property type="entry name" value="HTH_1"/>
    <property type="match status" value="1"/>
</dbReference>
<protein>
    <submittedName>
        <fullName evidence="6">LysR family transcriptional regulator</fullName>
    </submittedName>
</protein>
<evidence type="ECO:0000259" key="5">
    <source>
        <dbReference type="PROSITE" id="PS50931"/>
    </source>
</evidence>
<comment type="caution">
    <text evidence="6">The sequence shown here is derived from an EMBL/GenBank/DDBJ whole genome shotgun (WGS) entry which is preliminary data.</text>
</comment>